<dbReference type="Proteomes" id="UP000002218">
    <property type="component" value="Chromosome"/>
</dbReference>
<dbReference type="InParanoid" id="C8XGK9"/>
<dbReference type="EMBL" id="CP001737">
    <property type="protein sequence ID" value="ACV78192.1"/>
    <property type="molecule type" value="Genomic_DNA"/>
</dbReference>
<dbReference type="AlphaFoldDB" id="C8XGK9"/>
<feature type="transmembrane region" description="Helical" evidence="1">
    <location>
        <begin position="64"/>
        <end position="82"/>
    </location>
</feature>
<dbReference type="STRING" id="479431.Namu_1802"/>
<feature type="transmembrane region" description="Helical" evidence="1">
    <location>
        <begin position="166"/>
        <end position="192"/>
    </location>
</feature>
<gene>
    <name evidence="2" type="ordered locus">Namu_1802</name>
</gene>
<protein>
    <recommendedName>
        <fullName evidence="4">DUF2157 domain-containing protein</fullName>
    </recommendedName>
</protein>
<evidence type="ECO:0008006" key="4">
    <source>
        <dbReference type="Google" id="ProtNLM"/>
    </source>
</evidence>
<keyword evidence="1" id="KW-1133">Transmembrane helix</keyword>
<feature type="transmembrane region" description="Helical" evidence="1">
    <location>
        <begin position="133"/>
        <end position="154"/>
    </location>
</feature>
<evidence type="ECO:0000256" key="1">
    <source>
        <dbReference type="SAM" id="Phobius"/>
    </source>
</evidence>
<feature type="transmembrane region" description="Helical" evidence="1">
    <location>
        <begin position="239"/>
        <end position="258"/>
    </location>
</feature>
<organism evidence="2 3">
    <name type="scientific">Nakamurella multipartita (strain ATCC 700099 / DSM 44233 / CIP 104796 / JCM 9543 / NBRC 105858 / Y-104)</name>
    <name type="common">Microsphaera multipartita</name>
    <dbReference type="NCBI Taxonomy" id="479431"/>
    <lineage>
        <taxon>Bacteria</taxon>
        <taxon>Bacillati</taxon>
        <taxon>Actinomycetota</taxon>
        <taxon>Actinomycetes</taxon>
        <taxon>Nakamurellales</taxon>
        <taxon>Nakamurellaceae</taxon>
        <taxon>Nakamurella</taxon>
    </lineage>
</organism>
<feature type="transmembrane region" description="Helical" evidence="1">
    <location>
        <begin position="212"/>
        <end position="232"/>
    </location>
</feature>
<proteinExistence type="predicted"/>
<keyword evidence="1" id="KW-0472">Membrane</keyword>
<feature type="transmembrane region" description="Helical" evidence="1">
    <location>
        <begin position="264"/>
        <end position="282"/>
    </location>
</feature>
<accession>C8XGK9</accession>
<feature type="transmembrane region" description="Helical" evidence="1">
    <location>
        <begin position="315"/>
        <end position="337"/>
    </location>
</feature>
<evidence type="ECO:0000313" key="3">
    <source>
        <dbReference type="Proteomes" id="UP000002218"/>
    </source>
</evidence>
<dbReference type="KEGG" id="nml:Namu_1802"/>
<dbReference type="HOGENOM" id="CLU_801278_0_0_11"/>
<sequence length="346" mass="34264">MTGPGLRTPDVERLEAVLERLVAAGRLSADQAVEVRTDYADAAPATLPPTERGAAAWRAVLPEVGGYVGGAFVVAAVLVLLGPRWDSLTAALQVSLLLGPGLLLVLAAGALSVTTPGGWRPRAAGNPSPRRRVVAVFLVVAAVLVAGAAAVIAGPDLADRVMSATATVLLIGAYAWCPAVLTQLALLLSAVLTVGTWTAWAAHQLTATENPSVAIGVALTVLAGGWLAGSVGGLVAERAVGVFGACAVAFLAAEILAVGGESTAAAVAGYLLLAVLAAGGLVGYVRTRLIGLLVVGVVALAVVVPQAVLDLTDGAIGAGGALLLVGMSVIGASVLGFRLRRGGSPG</sequence>
<evidence type="ECO:0000313" key="2">
    <source>
        <dbReference type="EMBL" id="ACV78192.1"/>
    </source>
</evidence>
<keyword evidence="3" id="KW-1185">Reference proteome</keyword>
<feature type="transmembrane region" description="Helical" evidence="1">
    <location>
        <begin position="289"/>
        <end position="309"/>
    </location>
</feature>
<keyword evidence="1" id="KW-0812">Transmembrane</keyword>
<name>C8XGK9_NAKMY</name>
<feature type="transmembrane region" description="Helical" evidence="1">
    <location>
        <begin position="94"/>
        <end position="113"/>
    </location>
</feature>
<reference evidence="2 3" key="2">
    <citation type="journal article" date="2010" name="Stand. Genomic Sci.">
        <title>Complete genome sequence of Nakamurella multipartita type strain (Y-104).</title>
        <authorList>
            <person name="Tice H."/>
            <person name="Mayilraj S."/>
            <person name="Sims D."/>
            <person name="Lapidus A."/>
            <person name="Nolan M."/>
            <person name="Lucas S."/>
            <person name="Glavina Del Rio T."/>
            <person name="Copeland A."/>
            <person name="Cheng J.F."/>
            <person name="Meincke L."/>
            <person name="Bruce D."/>
            <person name="Goodwin L."/>
            <person name="Pitluck S."/>
            <person name="Ivanova N."/>
            <person name="Mavromatis K."/>
            <person name="Ovchinnikova G."/>
            <person name="Pati A."/>
            <person name="Chen A."/>
            <person name="Palaniappan K."/>
            <person name="Land M."/>
            <person name="Hauser L."/>
            <person name="Chang Y.J."/>
            <person name="Jeffries C.D."/>
            <person name="Detter J.C."/>
            <person name="Brettin T."/>
            <person name="Rohde M."/>
            <person name="Goker M."/>
            <person name="Bristow J."/>
            <person name="Eisen J.A."/>
            <person name="Markowitz V."/>
            <person name="Hugenholtz P."/>
            <person name="Kyrpides N.C."/>
            <person name="Klenk H.P."/>
            <person name="Chen F."/>
        </authorList>
    </citation>
    <scope>NUCLEOTIDE SEQUENCE [LARGE SCALE GENOMIC DNA]</scope>
    <source>
        <strain evidence="3">ATCC 700099 / DSM 44233 / CIP 104796 / JCM 9543 / NBRC 105858 / Y-104</strain>
    </source>
</reference>
<dbReference type="RefSeq" id="WP_015747094.1">
    <property type="nucleotide sequence ID" value="NC_013235.1"/>
</dbReference>
<reference evidence="3" key="1">
    <citation type="submission" date="2009-09" db="EMBL/GenBank/DDBJ databases">
        <title>The complete genome of Nakamurella multipartita DSM 44233.</title>
        <authorList>
            <consortium name="US DOE Joint Genome Institute (JGI-PGF)"/>
            <person name="Lucas S."/>
            <person name="Copeland A."/>
            <person name="Lapidus A."/>
            <person name="Glavina del Rio T."/>
            <person name="Dalin E."/>
            <person name="Tice H."/>
            <person name="Bruce D."/>
            <person name="Goodwin L."/>
            <person name="Pitluck S."/>
            <person name="Kyrpides N."/>
            <person name="Mavromatis K."/>
            <person name="Ivanova N."/>
            <person name="Ovchinnikova G."/>
            <person name="Sims D."/>
            <person name="Meincke L."/>
            <person name="Brettin T."/>
            <person name="Detter J.C."/>
            <person name="Han C."/>
            <person name="Larimer F."/>
            <person name="Land M."/>
            <person name="Hauser L."/>
            <person name="Markowitz V."/>
            <person name="Cheng J.-F."/>
            <person name="Hugenholtz P."/>
            <person name="Woyke T."/>
            <person name="Wu D."/>
            <person name="Klenk H.-P."/>
            <person name="Eisen J.A."/>
        </authorList>
    </citation>
    <scope>NUCLEOTIDE SEQUENCE [LARGE SCALE GENOMIC DNA]</scope>
    <source>
        <strain evidence="3">ATCC 700099 / DSM 44233 / CIP 104796 / JCM 9543 / NBRC 105858 / Y-104</strain>
    </source>
</reference>